<feature type="domain" description="ABM" evidence="1">
    <location>
        <begin position="2"/>
        <end position="92"/>
    </location>
</feature>
<protein>
    <submittedName>
        <fullName evidence="2">Antibiotic biosynthesis monooxygenase</fullName>
    </submittedName>
</protein>
<dbReference type="STRING" id="1703.BLSMQ_1024"/>
<dbReference type="EMBL" id="JTJZ01000011">
    <property type="protein sequence ID" value="KHS54113.1"/>
    <property type="molecule type" value="Genomic_DNA"/>
</dbReference>
<proteinExistence type="predicted"/>
<dbReference type="Proteomes" id="UP000031488">
    <property type="component" value="Unassembled WGS sequence"/>
</dbReference>
<dbReference type="PANTHER" id="PTHR33336">
    <property type="entry name" value="QUINOL MONOOXYGENASE YGIN-RELATED"/>
    <property type="match status" value="1"/>
</dbReference>
<dbReference type="InterPro" id="IPR007138">
    <property type="entry name" value="ABM_dom"/>
</dbReference>
<evidence type="ECO:0000313" key="2">
    <source>
        <dbReference type="EMBL" id="KHS54113.1"/>
    </source>
</evidence>
<keyword evidence="2" id="KW-0560">Oxidoreductase</keyword>
<dbReference type="PANTHER" id="PTHR33336:SF3">
    <property type="entry name" value="ABM DOMAIN-CONTAINING PROTEIN"/>
    <property type="match status" value="1"/>
</dbReference>
<evidence type="ECO:0000259" key="1">
    <source>
        <dbReference type="PROSITE" id="PS51725"/>
    </source>
</evidence>
<dbReference type="GO" id="GO:0004497">
    <property type="term" value="F:monooxygenase activity"/>
    <property type="evidence" value="ECO:0007669"/>
    <property type="project" value="UniProtKB-KW"/>
</dbReference>
<dbReference type="SUPFAM" id="SSF54909">
    <property type="entry name" value="Dimeric alpha+beta barrel"/>
    <property type="match status" value="1"/>
</dbReference>
<dbReference type="InterPro" id="IPR011008">
    <property type="entry name" value="Dimeric_a/b-barrel"/>
</dbReference>
<dbReference type="PROSITE" id="PS51725">
    <property type="entry name" value="ABM"/>
    <property type="match status" value="1"/>
</dbReference>
<keyword evidence="2" id="KW-0503">Monooxygenase</keyword>
<dbReference type="AlphaFoldDB" id="A0A0B9AXM7"/>
<reference evidence="2 3" key="1">
    <citation type="submission" date="2014-11" db="EMBL/GenBank/DDBJ databases">
        <title>Draft Genome Sequence of Brevibacterium linens AE038-8.</title>
        <authorList>
            <person name="Maizel D."/>
            <person name="Utturkar S.M."/>
            <person name="Brown S.D."/>
            <person name="Ferrero M."/>
            <person name="Rosen B.P."/>
        </authorList>
    </citation>
    <scope>NUCLEOTIDE SEQUENCE [LARGE SCALE GENOMIC DNA]</scope>
    <source>
        <strain evidence="2 3">AE038-8</strain>
    </source>
</reference>
<accession>A0A0B9AXM7</accession>
<dbReference type="Gene3D" id="3.30.70.100">
    <property type="match status" value="1"/>
</dbReference>
<dbReference type="PATRIC" id="fig|1703.6.peg.207"/>
<dbReference type="OrthoDB" id="8452260at2"/>
<dbReference type="InterPro" id="IPR050744">
    <property type="entry name" value="AI-2_Isomerase_LsrG"/>
</dbReference>
<comment type="caution">
    <text evidence="2">The sequence shown here is derived from an EMBL/GenBank/DDBJ whole genome shotgun (WGS) entry which is preliminary data.</text>
</comment>
<sequence>MIFIVVKYDVKPESVEKFPEAVRAFTEAVREEPGNLWFEWSKSLENPNEFVLVEAFTDEGAEPHVKSDHFAAGLESMRPHLATTPKIISRKIDGEGWDEMGELKID</sequence>
<dbReference type="RefSeq" id="WP_039206485.1">
    <property type="nucleotide sequence ID" value="NZ_CP186330.1"/>
</dbReference>
<dbReference type="Pfam" id="PF03992">
    <property type="entry name" value="ABM"/>
    <property type="match status" value="1"/>
</dbReference>
<organism evidence="2 3">
    <name type="scientific">Brevibacterium linens</name>
    <dbReference type="NCBI Taxonomy" id="1703"/>
    <lineage>
        <taxon>Bacteria</taxon>
        <taxon>Bacillati</taxon>
        <taxon>Actinomycetota</taxon>
        <taxon>Actinomycetes</taxon>
        <taxon>Micrococcales</taxon>
        <taxon>Brevibacteriaceae</taxon>
        <taxon>Brevibacterium</taxon>
    </lineage>
</organism>
<keyword evidence="3" id="KW-1185">Reference proteome</keyword>
<evidence type="ECO:0000313" key="3">
    <source>
        <dbReference type="Proteomes" id="UP000031488"/>
    </source>
</evidence>
<gene>
    <name evidence="2" type="ORF">AE0388_0320</name>
</gene>
<name>A0A0B9AXM7_BRELN</name>